<keyword evidence="2" id="KW-1133">Transmembrane helix</keyword>
<protein>
    <submittedName>
        <fullName evidence="3">Uncharacterized protein</fullName>
    </submittedName>
</protein>
<dbReference type="EMBL" id="SNYN01000007">
    <property type="protein sequence ID" value="TDQ52238.1"/>
    <property type="molecule type" value="Genomic_DNA"/>
</dbReference>
<sequence length="182" mass="18688">MNETHAPGPEPRPWNGQTPPTGTTGPSSPPFGGAPAAQAFEPTARTLPAWLLPSLTGAVGIVIGAAGWALVSSSYAVGTPDTFTAAVEECGLDYESSAAQIGDEGASLALDHQGEDDISGLSHTGLHCVLGALDVPDSVTAQMEGTTAMDGRQSASWDGITASWSYHPDRGLDVVFSLDQQR</sequence>
<evidence type="ECO:0000256" key="2">
    <source>
        <dbReference type="SAM" id="Phobius"/>
    </source>
</evidence>
<gene>
    <name evidence="3" type="ORF">EV190_10770</name>
</gene>
<dbReference type="Proteomes" id="UP000295281">
    <property type="component" value="Unassembled WGS sequence"/>
</dbReference>
<name>A0A4R6V149_9ACTN</name>
<feature type="region of interest" description="Disordered" evidence="1">
    <location>
        <begin position="1"/>
        <end position="37"/>
    </location>
</feature>
<evidence type="ECO:0000313" key="3">
    <source>
        <dbReference type="EMBL" id="TDQ52238.1"/>
    </source>
</evidence>
<feature type="transmembrane region" description="Helical" evidence="2">
    <location>
        <begin position="50"/>
        <end position="71"/>
    </location>
</feature>
<keyword evidence="2" id="KW-0812">Transmembrane</keyword>
<keyword evidence="4" id="KW-1185">Reference proteome</keyword>
<proteinExistence type="predicted"/>
<evidence type="ECO:0000313" key="4">
    <source>
        <dbReference type="Proteomes" id="UP000295281"/>
    </source>
</evidence>
<comment type="caution">
    <text evidence="3">The sequence shown here is derived from an EMBL/GenBank/DDBJ whole genome shotgun (WGS) entry which is preliminary data.</text>
</comment>
<keyword evidence="2" id="KW-0472">Membrane</keyword>
<organism evidence="3 4">
    <name type="scientific">Actinorugispora endophytica</name>
    <dbReference type="NCBI Taxonomy" id="1605990"/>
    <lineage>
        <taxon>Bacteria</taxon>
        <taxon>Bacillati</taxon>
        <taxon>Actinomycetota</taxon>
        <taxon>Actinomycetes</taxon>
        <taxon>Streptosporangiales</taxon>
        <taxon>Nocardiopsidaceae</taxon>
        <taxon>Actinorugispora</taxon>
    </lineage>
</organism>
<accession>A0A4R6V149</accession>
<evidence type="ECO:0000256" key="1">
    <source>
        <dbReference type="SAM" id="MobiDB-lite"/>
    </source>
</evidence>
<reference evidence="3 4" key="1">
    <citation type="submission" date="2019-03" db="EMBL/GenBank/DDBJ databases">
        <title>Genomic Encyclopedia of Type Strains, Phase IV (KMG-IV): sequencing the most valuable type-strain genomes for metagenomic binning, comparative biology and taxonomic classification.</title>
        <authorList>
            <person name="Goeker M."/>
        </authorList>
    </citation>
    <scope>NUCLEOTIDE SEQUENCE [LARGE SCALE GENOMIC DNA]</scope>
    <source>
        <strain evidence="3 4">DSM 46770</strain>
    </source>
</reference>
<dbReference type="AlphaFoldDB" id="A0A4R6V149"/>
<feature type="compositionally biased region" description="Low complexity" evidence="1">
    <location>
        <begin position="16"/>
        <end position="37"/>
    </location>
</feature>